<dbReference type="PROSITE" id="PS01186">
    <property type="entry name" value="EGF_2"/>
    <property type="match status" value="1"/>
</dbReference>
<dbReference type="GeneID" id="117578209"/>
<dbReference type="PROSITE" id="PS50215">
    <property type="entry name" value="ADAM_MEPRO"/>
    <property type="match status" value="1"/>
</dbReference>
<dbReference type="PROSITE" id="PS00022">
    <property type="entry name" value="EGF_1"/>
    <property type="match status" value="1"/>
</dbReference>
<dbReference type="InterPro" id="IPR002870">
    <property type="entry name" value="Peptidase_M12B_N"/>
</dbReference>
<dbReference type="InterPro" id="IPR000742">
    <property type="entry name" value="EGF"/>
</dbReference>
<dbReference type="PRINTS" id="PR00289">
    <property type="entry name" value="DISINTEGRIN"/>
</dbReference>
<feature type="compositionally biased region" description="Polar residues" evidence="9">
    <location>
        <begin position="1208"/>
        <end position="1218"/>
    </location>
</feature>
<keyword evidence="5 7" id="KW-1015">Disulfide bond</keyword>
<dbReference type="GO" id="GO:0006508">
    <property type="term" value="P:proteolysis"/>
    <property type="evidence" value="ECO:0007669"/>
    <property type="project" value="InterPro"/>
</dbReference>
<dbReference type="GO" id="GO:0004222">
    <property type="term" value="F:metalloendopeptidase activity"/>
    <property type="evidence" value="ECO:0007669"/>
    <property type="project" value="InterPro"/>
</dbReference>
<feature type="compositionally biased region" description="Low complexity" evidence="9">
    <location>
        <begin position="1483"/>
        <end position="1510"/>
    </location>
</feature>
<organism evidence="14 16">
    <name type="scientific">Drosophila albomicans</name>
    <name type="common">Fruit fly</name>
    <dbReference type="NCBI Taxonomy" id="7291"/>
    <lineage>
        <taxon>Eukaryota</taxon>
        <taxon>Metazoa</taxon>
        <taxon>Ecdysozoa</taxon>
        <taxon>Arthropoda</taxon>
        <taxon>Hexapoda</taxon>
        <taxon>Insecta</taxon>
        <taxon>Pterygota</taxon>
        <taxon>Neoptera</taxon>
        <taxon>Endopterygota</taxon>
        <taxon>Diptera</taxon>
        <taxon>Brachycera</taxon>
        <taxon>Muscomorpha</taxon>
        <taxon>Ephydroidea</taxon>
        <taxon>Drosophilidae</taxon>
        <taxon>Drosophila</taxon>
    </lineage>
</organism>
<dbReference type="SUPFAM" id="SSF57552">
    <property type="entry name" value="Blood coagulation inhibitor (disintegrin)"/>
    <property type="match status" value="1"/>
</dbReference>
<evidence type="ECO:0000313" key="15">
    <source>
        <dbReference type="RefSeq" id="XP_034119437.1"/>
    </source>
</evidence>
<evidence type="ECO:0000256" key="3">
    <source>
        <dbReference type="ARBA" id="ARBA00022989"/>
    </source>
</evidence>
<feature type="binding site" evidence="8">
    <location>
        <position position="432"/>
    </location>
    <ligand>
        <name>Zn(2+)</name>
        <dbReference type="ChEBI" id="CHEBI:29105"/>
        <note>catalytic</note>
    </ligand>
</feature>
<keyword evidence="8" id="KW-0479">Metal-binding</keyword>
<dbReference type="GO" id="GO:0016020">
    <property type="term" value="C:membrane"/>
    <property type="evidence" value="ECO:0007669"/>
    <property type="project" value="UniProtKB-SubCell"/>
</dbReference>
<dbReference type="CDD" id="cd04269">
    <property type="entry name" value="ZnMc_adamalysin_II_like"/>
    <property type="match status" value="1"/>
</dbReference>
<comment type="subcellular location">
    <subcellularLocation>
        <location evidence="1">Membrane</location>
        <topology evidence="1">Single-pass type I membrane protein</topology>
    </subcellularLocation>
</comment>
<dbReference type="OrthoDB" id="5951731at2759"/>
<feature type="region of interest" description="Disordered" evidence="9">
    <location>
        <begin position="1187"/>
        <end position="1286"/>
    </location>
</feature>
<evidence type="ECO:0000256" key="6">
    <source>
        <dbReference type="PROSITE-ProRule" id="PRU00068"/>
    </source>
</evidence>
<feature type="domain" description="EGF-like" evidence="11">
    <location>
        <begin position="733"/>
        <end position="770"/>
    </location>
</feature>
<dbReference type="Gene3D" id="4.10.70.10">
    <property type="entry name" value="Disintegrin domain"/>
    <property type="match status" value="1"/>
</dbReference>
<reference evidence="15 16" key="1">
    <citation type="submission" date="2025-04" db="UniProtKB">
        <authorList>
            <consortium name="RefSeq"/>
        </authorList>
    </citation>
    <scope>IDENTIFICATION</scope>
    <source>
        <strain evidence="15 16">15112-1751.03</strain>
        <tissue evidence="15 16">Whole Adult</tissue>
    </source>
</reference>
<dbReference type="Pfam" id="PF00200">
    <property type="entry name" value="Disintegrin"/>
    <property type="match status" value="1"/>
</dbReference>
<evidence type="ECO:0000259" key="12">
    <source>
        <dbReference type="PROSITE" id="PS50214"/>
    </source>
</evidence>
<protein>
    <submittedName>
        <fullName evidence="15 16">Uncharacterized protein LOC117578209 isoform X1</fullName>
    </submittedName>
</protein>
<evidence type="ECO:0000256" key="1">
    <source>
        <dbReference type="ARBA" id="ARBA00004479"/>
    </source>
</evidence>
<sequence>MWITLASLFVIIAQLCELVQCAGEADYTLDDSFWNEESPVGEVERLLKEYRQNQELVRRIGGHYYQIIYPVQLRHHEKMGISTREVSVPKVRKDLHKRNTRKIETDTMPGQRPRPHDDSGFSRGRTKKHFHRTSLLIKAFNHKFRLDLELNSQLLSPNIQQKHYHVGGYLVDGNRHDIEHCYYHGTVKDYPGASAAFHTCNGVSGVIHIGNETFVIHPFYGGDLSKHPHVIFEARTKANKGCANSGNLDSWRLSRRTKHLSAGVVDEIHPNGAGRYKRDVREATKYIETAIIVDKAMFEKRNGSTRAEVIHDAIQVANIADLYFRTLNTRVSVVYIETWGKNQAAIDGSKDISKAISNFNDYTSRNLFQIERDTTQLLTGETFAGGEAGMAVPETVCTPRAVGISVDVNVYEPHLLAGTMAHMIGHNIGMGHDDGREECFCRDWHGCIMAQSIVGQENVQPYKFSECSKKDYIDALRTGHGLCLLNKPNEIELRRNCGNKVIEEDEECDCGTFEECALDPCCDGITCKLKSEAQCASGACCDQCRLRPKDYICRDSHNECDLPEYCDGEVGQCPIDIYKKNGSPCGLSKLGVSGYCFQGYCPTLTLQCEAIWGYGGFAADRQCYEQFNSKGSINGHCGRDANEHYIKCEPENVQCGTLQCKEGERQPVNDGIDQLYSRTIISIKGQEYECKATSGQVGSNSYPEHGLVKDGTPCGDNLICLNQTCVSLFPHVDSTKCPTNKQGQECSEHGFCTNANRCFCDMGWGGTDCSTVVLLTTPLPTEALPTPENTIKMEKKETPYENYHGSNTVFLVGVLMSVVGFVFITFTLMALCYRSVVVHRNFSLCLRRKTTTLKYDPPFSKKPIPKGYGGAATAPNHHSVEEVSLDGSSKLVYANQAGFRDKNLHGRRYTTGGEDDQSHAEKGILKKHGYGLVHGEQLKDKWCDDSQSDEVITQDGTQASTIGGAAVSEVERTLKSLNGYHEDILEALRNAASHRGTGTGNTPVGSGSLSEEMLRKTLQDCTSAQLGYSVEPYKRASGSKSSSRENICDSATAHAILMDGSASGLGGLSLGADLSGVRGVGGGGAIGGMPGAGGGGMSNAIGHGGAMMHHHRSQHQLHQTSAISLQQQQQQQPTDDDDAPSTGPLRIRNLEDLIRQLEHHSSRHMSPSGSEDIRMSETEADRHYRLDSSAACSESSQGSNQQAAQSQKTATIHPSYSSRCRPRSDEDSRFAYGGRYRQPAPAARHTTHQSHSPHAFGHHTHHSHAHGHATHGPHSSHHSSHTHLHQDDEGIYESADHHERGALDTRLDPQETPESESDDFIQAQQQLARWASEDVVSVVVLEQPQSGTMSDSQPSSGVGPMSAGATTNNVIHHQHPHQHHGDHQSSAAAAAAAAVQQAAANSNSIMGMGVVPNGINVSQRDYYPSPPSTETESSGSVIQPATRRTLQSQSREADISQQQLQLHQLQLHQHQHPHQQYQHHHQQQQQQQLQQQSIDTSSSNNSQSGQIIENGCYPEYKH</sequence>
<evidence type="ECO:0000256" key="8">
    <source>
        <dbReference type="PROSITE-ProRule" id="PRU00276"/>
    </source>
</evidence>
<dbReference type="FunFam" id="3.40.390.10:FF:000002">
    <property type="entry name" value="Disintegrin and metalloproteinase domain-containing protein 22"/>
    <property type="match status" value="1"/>
</dbReference>
<dbReference type="RefSeq" id="XP_034119437.1">
    <property type="nucleotide sequence ID" value="XM_034263546.2"/>
</dbReference>
<feature type="region of interest" description="Disordered" evidence="9">
    <location>
        <begin position="1419"/>
        <end position="1518"/>
    </location>
</feature>
<evidence type="ECO:0000313" key="16">
    <source>
        <dbReference type="RefSeq" id="XP_034119438.1"/>
    </source>
</evidence>
<keyword evidence="2" id="KW-0812">Transmembrane</keyword>
<dbReference type="PROSITE" id="PS00427">
    <property type="entry name" value="DISINTEGRIN_1"/>
    <property type="match status" value="1"/>
</dbReference>
<keyword evidence="3" id="KW-1133">Transmembrane helix</keyword>
<feature type="disulfide bond" evidence="6">
    <location>
        <begin position="553"/>
        <end position="573"/>
    </location>
</feature>
<feature type="disulfide bond" evidence="7">
    <location>
        <begin position="760"/>
        <end position="769"/>
    </location>
</feature>
<feature type="binding site" evidence="8">
    <location>
        <position position="426"/>
    </location>
    <ligand>
        <name>Zn(2+)</name>
        <dbReference type="ChEBI" id="CHEBI:29105"/>
        <note>catalytic</note>
    </ligand>
</feature>
<dbReference type="SUPFAM" id="SSF55486">
    <property type="entry name" value="Metalloproteases ('zincins'), catalytic domain"/>
    <property type="match status" value="1"/>
</dbReference>
<dbReference type="Pfam" id="PF08516">
    <property type="entry name" value="ADAM_CR"/>
    <property type="match status" value="1"/>
</dbReference>
<feature type="compositionally biased region" description="Low complexity" evidence="9">
    <location>
        <begin position="1457"/>
        <end position="1468"/>
    </location>
</feature>
<dbReference type="RefSeq" id="XP_034119438.1">
    <property type="nucleotide sequence ID" value="XM_034263547.2"/>
</dbReference>
<dbReference type="InterPro" id="IPR018358">
    <property type="entry name" value="Disintegrin_CS"/>
</dbReference>
<dbReference type="InterPro" id="IPR006586">
    <property type="entry name" value="ADAM_Cys-rich"/>
</dbReference>
<feature type="binding site" evidence="8">
    <location>
        <position position="422"/>
    </location>
    <ligand>
        <name>Zn(2+)</name>
        <dbReference type="ChEBI" id="CHEBI:29105"/>
        <note>catalytic</note>
    </ligand>
</feature>
<feature type="chain" id="PRO_5044654766" evidence="10">
    <location>
        <begin position="22"/>
        <end position="1518"/>
    </location>
</feature>
<feature type="domain" description="Disintegrin" evidence="12">
    <location>
        <begin position="494"/>
        <end position="581"/>
    </location>
</feature>
<dbReference type="CTD" id="23531"/>
<gene>
    <name evidence="15 16" type="primary">LOC117578209</name>
</gene>
<dbReference type="PROSITE" id="PS50026">
    <property type="entry name" value="EGF_3"/>
    <property type="match status" value="1"/>
</dbReference>
<feature type="region of interest" description="Disordered" evidence="9">
    <location>
        <begin position="1097"/>
        <end position="1145"/>
    </location>
</feature>
<dbReference type="Proteomes" id="UP000515160">
    <property type="component" value="Chromosome X"/>
</dbReference>
<evidence type="ECO:0000256" key="9">
    <source>
        <dbReference type="SAM" id="MobiDB-lite"/>
    </source>
</evidence>
<dbReference type="InterPro" id="IPR036436">
    <property type="entry name" value="Disintegrin_dom_sf"/>
</dbReference>
<evidence type="ECO:0000256" key="10">
    <source>
        <dbReference type="SAM" id="SignalP"/>
    </source>
</evidence>
<dbReference type="Pfam" id="PF01421">
    <property type="entry name" value="Reprolysin"/>
    <property type="match status" value="1"/>
</dbReference>
<feature type="compositionally biased region" description="Polar residues" evidence="9">
    <location>
        <begin position="1344"/>
        <end position="1356"/>
    </location>
</feature>
<feature type="domain" description="Peptidase M12B" evidence="13">
    <location>
        <begin position="285"/>
        <end position="488"/>
    </location>
</feature>
<evidence type="ECO:0000256" key="2">
    <source>
        <dbReference type="ARBA" id="ARBA00022692"/>
    </source>
</evidence>
<keyword evidence="14" id="KW-1185">Reference proteome</keyword>
<comment type="caution">
    <text evidence="7">Lacks conserved residue(s) required for the propagation of feature annotation.</text>
</comment>
<keyword evidence="7" id="KW-0245">EGF-like domain</keyword>
<feature type="region of interest" description="Disordered" evidence="9">
    <location>
        <begin position="1344"/>
        <end position="1364"/>
    </location>
</feature>
<keyword evidence="4" id="KW-0472">Membrane</keyword>
<evidence type="ECO:0000256" key="7">
    <source>
        <dbReference type="PROSITE-ProRule" id="PRU00076"/>
    </source>
</evidence>
<feature type="region of interest" description="Disordered" evidence="9">
    <location>
        <begin position="105"/>
        <end position="126"/>
    </location>
</feature>
<feature type="compositionally biased region" description="Polar residues" evidence="9">
    <location>
        <begin position="1435"/>
        <end position="1450"/>
    </location>
</feature>
<feature type="compositionally biased region" description="Polar residues" evidence="9">
    <location>
        <begin position="1116"/>
        <end position="1125"/>
    </location>
</feature>
<dbReference type="Gene3D" id="3.40.390.10">
    <property type="entry name" value="Collagenase (Catalytic Domain)"/>
    <property type="match status" value="1"/>
</dbReference>
<evidence type="ECO:0000313" key="14">
    <source>
        <dbReference type="Proteomes" id="UP000515160"/>
    </source>
</evidence>
<dbReference type="SMART" id="SM00050">
    <property type="entry name" value="DISIN"/>
    <property type="match status" value="1"/>
</dbReference>
<proteinExistence type="predicted"/>
<keyword evidence="8" id="KW-0862">Zinc</keyword>
<dbReference type="Pfam" id="PF01562">
    <property type="entry name" value="Pep_M12B_propep"/>
    <property type="match status" value="1"/>
</dbReference>
<feature type="compositionally biased region" description="Low complexity" evidence="9">
    <location>
        <begin position="1188"/>
        <end position="1207"/>
    </location>
</feature>
<keyword evidence="10" id="KW-0732">Signal</keyword>
<accession>A0A6P8Y0H4</accession>
<dbReference type="PROSITE" id="PS50214">
    <property type="entry name" value="DISINTEGRIN_2"/>
    <property type="match status" value="1"/>
</dbReference>
<dbReference type="GO" id="GO:0046872">
    <property type="term" value="F:metal ion binding"/>
    <property type="evidence" value="ECO:0007669"/>
    <property type="project" value="UniProtKB-KW"/>
</dbReference>
<dbReference type="InterPro" id="IPR001590">
    <property type="entry name" value="Peptidase_M12B"/>
</dbReference>
<evidence type="ECO:0000259" key="13">
    <source>
        <dbReference type="PROSITE" id="PS50215"/>
    </source>
</evidence>
<evidence type="ECO:0000259" key="11">
    <source>
        <dbReference type="PROSITE" id="PS50026"/>
    </source>
</evidence>
<name>A0A6P8Y0H4_DROAB</name>
<dbReference type="FunFam" id="4.10.70.10:FF:000001">
    <property type="entry name" value="Disintegrin and metalloproteinase domain-containing protein 22"/>
    <property type="match status" value="1"/>
</dbReference>
<evidence type="ECO:0000256" key="5">
    <source>
        <dbReference type="ARBA" id="ARBA00023157"/>
    </source>
</evidence>
<dbReference type="InterPro" id="IPR034027">
    <property type="entry name" value="Reprolysin_adamalysin"/>
</dbReference>
<evidence type="ECO:0000256" key="4">
    <source>
        <dbReference type="ARBA" id="ARBA00023136"/>
    </source>
</evidence>
<feature type="signal peptide" evidence="10">
    <location>
        <begin position="1"/>
        <end position="21"/>
    </location>
</feature>
<dbReference type="PANTHER" id="PTHR11905:SF237">
    <property type="entry name" value="MIND-MELD, ISOFORM J"/>
    <property type="match status" value="1"/>
</dbReference>
<dbReference type="PANTHER" id="PTHR11905">
    <property type="entry name" value="ADAM A DISINTEGRIN AND METALLOPROTEASE DOMAIN"/>
    <property type="match status" value="1"/>
</dbReference>
<dbReference type="InterPro" id="IPR001762">
    <property type="entry name" value="Disintegrin_dom"/>
</dbReference>
<dbReference type="InterPro" id="IPR024079">
    <property type="entry name" value="MetalloPept_cat_dom_sf"/>
</dbReference>
<feature type="compositionally biased region" description="Basic residues" evidence="9">
    <location>
        <begin position="1469"/>
        <end position="1482"/>
    </location>
</feature>
<dbReference type="SMART" id="SM00608">
    <property type="entry name" value="ACR"/>
    <property type="match status" value="1"/>
</dbReference>
<feature type="compositionally biased region" description="Basic residues" evidence="9">
    <location>
        <begin position="1256"/>
        <end position="1283"/>
    </location>
</feature>